<organism evidence="11 12">
    <name type="scientific">Pelotalea chapellei</name>
    <dbReference type="NCBI Taxonomy" id="44671"/>
    <lineage>
        <taxon>Bacteria</taxon>
        <taxon>Pseudomonadati</taxon>
        <taxon>Thermodesulfobacteriota</taxon>
        <taxon>Desulfuromonadia</taxon>
        <taxon>Geobacterales</taxon>
        <taxon>Geobacteraceae</taxon>
        <taxon>Pelotalea</taxon>
    </lineage>
</organism>
<evidence type="ECO:0000256" key="1">
    <source>
        <dbReference type="ARBA" id="ARBA00022722"/>
    </source>
</evidence>
<dbReference type="GO" id="GO:0008854">
    <property type="term" value="F:exodeoxyribonuclease V activity"/>
    <property type="evidence" value="ECO:0007669"/>
    <property type="project" value="UniProtKB-EC"/>
</dbReference>
<keyword evidence="3" id="KW-0227">DNA damage</keyword>
<dbReference type="PANTHER" id="PTHR30591:SF1">
    <property type="entry name" value="RECBCD ENZYME SUBUNIT RECC"/>
    <property type="match status" value="1"/>
</dbReference>
<evidence type="ECO:0000313" key="11">
    <source>
        <dbReference type="EMBL" id="MBT1073094.1"/>
    </source>
</evidence>
<evidence type="ECO:0000256" key="2">
    <source>
        <dbReference type="ARBA" id="ARBA00022741"/>
    </source>
</evidence>
<keyword evidence="9" id="KW-0234">DNA repair</keyword>
<proteinExistence type="inferred from homology"/>
<dbReference type="PANTHER" id="PTHR30591">
    <property type="entry name" value="RECBCD ENZYME SUBUNIT RECC"/>
    <property type="match status" value="1"/>
</dbReference>
<evidence type="ECO:0000313" key="12">
    <source>
        <dbReference type="Proteomes" id="UP000784128"/>
    </source>
</evidence>
<keyword evidence="7" id="KW-0067">ATP-binding</keyword>
<dbReference type="Proteomes" id="UP000784128">
    <property type="component" value="Unassembled WGS sequence"/>
</dbReference>
<dbReference type="HAMAP" id="MF_01486">
    <property type="entry name" value="RecC"/>
    <property type="match status" value="1"/>
</dbReference>
<dbReference type="InterPro" id="IPR013986">
    <property type="entry name" value="DExx_box_DNA_helicase_dom_sf"/>
</dbReference>
<keyword evidence="2" id="KW-0547">Nucleotide-binding</keyword>
<dbReference type="InterPro" id="IPR027417">
    <property type="entry name" value="P-loop_NTPase"/>
</dbReference>
<protein>
    <submittedName>
        <fullName evidence="11">Exodeoxyribonuclease V subunit gamma</fullName>
        <ecNumber evidence="11">3.1.11.5</ecNumber>
    </submittedName>
</protein>
<keyword evidence="1" id="KW-0540">Nuclease</keyword>
<dbReference type="SUPFAM" id="SSF52980">
    <property type="entry name" value="Restriction endonuclease-like"/>
    <property type="match status" value="1"/>
</dbReference>
<dbReference type="Pfam" id="PF17946">
    <property type="entry name" value="RecC_C"/>
    <property type="match status" value="1"/>
</dbReference>
<dbReference type="InterPro" id="IPR006697">
    <property type="entry name" value="RecC"/>
</dbReference>
<evidence type="ECO:0000256" key="8">
    <source>
        <dbReference type="ARBA" id="ARBA00023125"/>
    </source>
</evidence>
<keyword evidence="4 11" id="KW-0378">Hydrolase</keyword>
<evidence type="ECO:0000256" key="6">
    <source>
        <dbReference type="ARBA" id="ARBA00022839"/>
    </source>
</evidence>
<evidence type="ECO:0000256" key="7">
    <source>
        <dbReference type="ARBA" id="ARBA00022840"/>
    </source>
</evidence>
<dbReference type="InterPro" id="IPR011335">
    <property type="entry name" value="Restrct_endonuc-II-like"/>
</dbReference>
<name>A0ABS5UBN3_9BACT</name>
<dbReference type="Gene3D" id="1.10.10.160">
    <property type="match status" value="1"/>
</dbReference>
<evidence type="ECO:0000256" key="9">
    <source>
        <dbReference type="ARBA" id="ARBA00023204"/>
    </source>
</evidence>
<sequence length="1061" mass="119371">MPLHIHTSNRMEHLVDALSGILRKPLSAPFEPEVIVVQSKGMQRWLAMELARRFGVWANCLYPFPNSMVWRLFREIMPEVPETSAFSAEVMTWKIMSLLPALLDQEQFSPLRRYLDNDPDGLKLFQLAQRIADTFDQYTLFRPEMLLGWEEETGGEEWQALLWRELASQGEGRHRGRLREEFLDRVASSPSPAPLPQRIAVFGVSYLPRYHMEIFAAAARLTEVNLLLLSPSREYWADIVSSRQQVRLPAAERDLRIEGNPLLASLGRLGRDFSDMAIELGEIAAGQADLYADTDRQTLLSALQSDILNLHGADVPEKEAIRPDDDSLQIHSCHTPMREIEILHDNLLALLETKQGLQPRDIVVMTPDIETYAPYITAVFGGNHDDAPAIPYSIADRSLTCEGEIAGLLLKLYGLAGSRLSLPQVLDVLESPAVARKFGCSEDELETIRDWLTRTRVRWGMDEHDRERFGLPSFRENSWRAGLDRLLLGYALPEREKLLFNGILPYDEMEGNTCLALGKLAAFVDLVAETAGTLGAGRTLQEWRERLCRLLDDFVEADEETAHELTAVRGVIESLADITVQAQFSGRVEPAVIKSWLTNRLTSEEKGYGFMSGGVTFCAMLPMRSIPFRVVALVGMGDGCFPRQSRPPAFDLIARYPVRGDRSLRDEDRYLFLESLLSARECLYISYVGQSVRDNSDIPPSVLVSELIDAITRGFVSDGEGIEERLVTRHGLQAFSSSYFSSDSALFSYSSDNCTALTEKYGTRWQPSEFISTPLVPPGDEWREVPLDRLVRFFRNPARFFLENRLGIRLEQVEAPLEEREPFQVDHLAAYGLKQQLLNEFIAGSDAEHHLTVASCQGILPPARHGRLVFEKIAAETDAFAEIVSARIAGAAPLAPLDVDLEVKGYRLTGRLDRIWPCGMIRYRCATTKAKDQISAWIEHLVLNAVGCAGYPLQTSLLMTDGCIEFSAAVDAGGILGDLLDLYWQGLTMPLRFFPESALEYAKKLEWNLNRARAKWEPAYGRDGEGDDPHFRLCFGDVDPFTAEFEEIARSVMEPLMLNRT</sequence>
<evidence type="ECO:0000259" key="10">
    <source>
        <dbReference type="Pfam" id="PF17946"/>
    </source>
</evidence>
<keyword evidence="12" id="KW-1185">Reference proteome</keyword>
<comment type="caution">
    <text evidence="11">The sequence shown here is derived from an EMBL/GenBank/DDBJ whole genome shotgun (WGS) entry which is preliminary data.</text>
</comment>
<dbReference type="Pfam" id="PF04257">
    <property type="entry name" value="Exonuc_V_gamma"/>
    <property type="match status" value="1"/>
</dbReference>
<feature type="domain" description="RecC C-terminal" evidence="10">
    <location>
        <begin position="782"/>
        <end position="1005"/>
    </location>
</feature>
<dbReference type="EMBL" id="JAHDYS010000016">
    <property type="protein sequence ID" value="MBT1073094.1"/>
    <property type="molecule type" value="Genomic_DNA"/>
</dbReference>
<keyword evidence="8" id="KW-0238">DNA-binding</keyword>
<dbReference type="Gene3D" id="3.40.50.300">
    <property type="entry name" value="P-loop containing nucleotide triphosphate hydrolases"/>
    <property type="match status" value="2"/>
</dbReference>
<dbReference type="RefSeq" id="WP_214300771.1">
    <property type="nucleotide sequence ID" value="NZ_JAHDYS010000016.1"/>
</dbReference>
<keyword evidence="5" id="KW-0347">Helicase</keyword>
<evidence type="ECO:0000256" key="5">
    <source>
        <dbReference type="ARBA" id="ARBA00022806"/>
    </source>
</evidence>
<dbReference type="Gene3D" id="1.10.10.990">
    <property type="match status" value="1"/>
</dbReference>
<evidence type="ECO:0000256" key="3">
    <source>
        <dbReference type="ARBA" id="ARBA00022763"/>
    </source>
</evidence>
<dbReference type="CDD" id="cd22353">
    <property type="entry name" value="RecC_C-like"/>
    <property type="match status" value="1"/>
</dbReference>
<evidence type="ECO:0000256" key="4">
    <source>
        <dbReference type="ARBA" id="ARBA00022801"/>
    </source>
</evidence>
<dbReference type="EC" id="3.1.11.5" evidence="11"/>
<dbReference type="NCBIfam" id="TIGR01450">
    <property type="entry name" value="recC"/>
    <property type="match status" value="1"/>
</dbReference>
<accession>A0ABS5UBN3</accession>
<dbReference type="InterPro" id="IPR041500">
    <property type="entry name" value="RecC_C"/>
</dbReference>
<gene>
    <name evidence="11" type="primary">recC</name>
    <name evidence="11" type="ORF">KJB30_14975</name>
</gene>
<dbReference type="Gene3D" id="3.40.50.10930">
    <property type="match status" value="1"/>
</dbReference>
<keyword evidence="6" id="KW-0269">Exonuclease</keyword>
<reference evidence="11 12" key="1">
    <citation type="submission" date="2021-05" db="EMBL/GenBank/DDBJ databases">
        <title>The draft genome of Geobacter chapellei DSM 13688.</title>
        <authorList>
            <person name="Xu Z."/>
            <person name="Masuda Y."/>
            <person name="Itoh H."/>
            <person name="Senoo K."/>
        </authorList>
    </citation>
    <scope>NUCLEOTIDE SEQUENCE [LARGE SCALE GENOMIC DNA]</scope>
    <source>
        <strain evidence="11 12">DSM 13688</strain>
    </source>
</reference>
<dbReference type="PIRSF" id="PIRSF000980">
    <property type="entry name" value="RecC"/>
    <property type="match status" value="1"/>
</dbReference>
<dbReference type="SUPFAM" id="SSF52540">
    <property type="entry name" value="P-loop containing nucleoside triphosphate hydrolases"/>
    <property type="match status" value="2"/>
</dbReference>